<reference evidence="5 6" key="1">
    <citation type="submission" date="2019-08" db="EMBL/GenBank/DDBJ databases">
        <title>Complete genome sequence of Kushneria sp. YCWA18, a halophilic phosphate-solubilizing bacterium isolated from Daqiao saltern in China.</title>
        <authorList>
            <person name="Du G.-X."/>
            <person name="Qu L.-Y."/>
        </authorList>
    </citation>
    <scope>NUCLEOTIDE SEQUENCE [LARGE SCALE GENOMIC DNA]</scope>
    <source>
        <strain evidence="5 6">YCWA18</strain>
    </source>
</reference>
<feature type="domain" description="4Fe-4S ferredoxin-type" evidence="4">
    <location>
        <begin position="136"/>
        <end position="169"/>
    </location>
</feature>
<dbReference type="PANTHER" id="PTHR30224">
    <property type="entry name" value="ELECTRON TRANSPORT PROTEIN"/>
    <property type="match status" value="1"/>
</dbReference>
<organism evidence="5 6">
    <name type="scientific">Kushneria phosphatilytica</name>
    <dbReference type="NCBI Taxonomy" id="657387"/>
    <lineage>
        <taxon>Bacteria</taxon>
        <taxon>Pseudomonadati</taxon>
        <taxon>Pseudomonadota</taxon>
        <taxon>Gammaproteobacteria</taxon>
        <taxon>Oceanospirillales</taxon>
        <taxon>Halomonadaceae</taxon>
        <taxon>Kushneria</taxon>
    </lineage>
</organism>
<evidence type="ECO:0000256" key="1">
    <source>
        <dbReference type="ARBA" id="ARBA00004236"/>
    </source>
</evidence>
<evidence type="ECO:0000256" key="3">
    <source>
        <dbReference type="ARBA" id="ARBA00023136"/>
    </source>
</evidence>
<evidence type="ECO:0000313" key="5">
    <source>
        <dbReference type="EMBL" id="QEL09847.1"/>
    </source>
</evidence>
<dbReference type="InterPro" id="IPR017896">
    <property type="entry name" value="4Fe4S_Fe-S-bd"/>
</dbReference>
<gene>
    <name evidence="5" type="ORF">FY550_01000</name>
</gene>
<dbReference type="PANTHER" id="PTHR30224:SF4">
    <property type="entry name" value="ELECTRON TRANSPORT PROTEIN YCCM-RELATED"/>
    <property type="match status" value="1"/>
</dbReference>
<feature type="domain" description="4Fe-4S ferredoxin-type" evidence="4">
    <location>
        <begin position="49"/>
        <end position="85"/>
    </location>
</feature>
<proteinExistence type="predicted"/>
<dbReference type="RefSeq" id="WP_070980946.1">
    <property type="nucleotide sequence ID" value="NZ_CP043420.1"/>
</dbReference>
<accession>A0A1S1NUQ8</accession>
<evidence type="ECO:0000313" key="6">
    <source>
        <dbReference type="Proteomes" id="UP000322553"/>
    </source>
</evidence>
<evidence type="ECO:0000256" key="2">
    <source>
        <dbReference type="ARBA" id="ARBA00022475"/>
    </source>
</evidence>
<dbReference type="InterPro" id="IPR052378">
    <property type="entry name" value="NosR_regulator"/>
</dbReference>
<sequence>MRDHRGVIQTIQWSVVGLYGFLLLVPALLPLPDDQAHILTNLTVLAEFIFWGLWWPFVLISMVLLGRVWCGVFCPEGTLTEAATHIGLGRPIPRWMRWPGWPFVAFLGTTLYGQMASVYQYPTGALVVLGGSTVAAVLVGLIYGKRGTRVWCRHLCPVNGVFSLLSKLSPLAFLTDRSAWERFNHEHRGSEVRHHAPHCPPLVPLKQMQSTSPCHMCARCSGYKEAIFLSTRMPGVEVIEESAQRATRWEFILLIHGLLGVAIGAFHWTVSPWFVALKQAVALWLVNHGWLWPLETTAPWWLLTNYPAHNDVFNLLDGAVLISYILTTSILLGSAISLALALGNACLGRWSWQRLWHLSHALIPVGGIGVFLGLSATTVTLLRGDGLQLYWINEFRALLLALAMFWSLRLAWRIAGEYTTHPGRRSGMLAGVGLALGLVGLAWWLMFVGW</sequence>
<dbReference type="Pfam" id="PF12801">
    <property type="entry name" value="Fer4_5"/>
    <property type="match status" value="2"/>
</dbReference>
<comment type="subcellular location">
    <subcellularLocation>
        <location evidence="1">Cell membrane</location>
    </subcellularLocation>
</comment>
<dbReference type="Proteomes" id="UP000322553">
    <property type="component" value="Chromosome"/>
</dbReference>
<dbReference type="STRING" id="657387.BH688_14040"/>
<dbReference type="EMBL" id="CP043420">
    <property type="protein sequence ID" value="QEL09847.1"/>
    <property type="molecule type" value="Genomic_DNA"/>
</dbReference>
<dbReference type="GO" id="GO:0005886">
    <property type="term" value="C:plasma membrane"/>
    <property type="evidence" value="ECO:0007669"/>
    <property type="project" value="UniProtKB-SubCell"/>
</dbReference>
<dbReference type="OrthoDB" id="9806398at2"/>
<dbReference type="KEGG" id="kuy:FY550_01000"/>
<keyword evidence="3" id="KW-0472">Membrane</keyword>
<name>A0A1S1NUQ8_9GAMM</name>
<keyword evidence="6" id="KW-1185">Reference proteome</keyword>
<dbReference type="AlphaFoldDB" id="A0A1S1NUQ8"/>
<keyword evidence="2" id="KW-1003">Cell membrane</keyword>
<protein>
    <submittedName>
        <fullName evidence="5">4Fe-4S binding protein</fullName>
    </submittedName>
</protein>
<evidence type="ECO:0000259" key="4">
    <source>
        <dbReference type="Pfam" id="PF12801"/>
    </source>
</evidence>